<dbReference type="PROSITE" id="PS51471">
    <property type="entry name" value="FE2OG_OXY"/>
    <property type="match status" value="1"/>
</dbReference>
<dbReference type="InterPro" id="IPR026992">
    <property type="entry name" value="DIOX_N"/>
</dbReference>
<dbReference type="EMBL" id="CAJVPI010000995">
    <property type="protein sequence ID" value="CAG8587599.1"/>
    <property type="molecule type" value="Genomic_DNA"/>
</dbReference>
<dbReference type="Proteomes" id="UP000789739">
    <property type="component" value="Unassembled WGS sequence"/>
</dbReference>
<evidence type="ECO:0000259" key="2">
    <source>
        <dbReference type="PROSITE" id="PS51471"/>
    </source>
</evidence>
<dbReference type="InterPro" id="IPR005123">
    <property type="entry name" value="Oxoglu/Fe-dep_dioxygenase_dom"/>
</dbReference>
<dbReference type="AlphaFoldDB" id="A0A9N9G9Y6"/>
<dbReference type="GO" id="GO:0016491">
    <property type="term" value="F:oxidoreductase activity"/>
    <property type="evidence" value="ECO:0007669"/>
    <property type="project" value="UniProtKB-KW"/>
</dbReference>
<dbReference type="PANTHER" id="PTHR47990">
    <property type="entry name" value="2-OXOGLUTARATE (2OG) AND FE(II)-DEPENDENT OXYGENASE SUPERFAMILY PROTEIN-RELATED"/>
    <property type="match status" value="1"/>
</dbReference>
<dbReference type="Pfam" id="PF14226">
    <property type="entry name" value="DIOX_N"/>
    <property type="match status" value="1"/>
</dbReference>
<dbReference type="GO" id="GO:0046872">
    <property type="term" value="F:metal ion binding"/>
    <property type="evidence" value="ECO:0007669"/>
    <property type="project" value="UniProtKB-KW"/>
</dbReference>
<dbReference type="Pfam" id="PF03171">
    <property type="entry name" value="2OG-FeII_Oxy"/>
    <property type="match status" value="1"/>
</dbReference>
<dbReference type="Gene3D" id="2.60.120.330">
    <property type="entry name" value="B-lactam Antibiotic, Isopenicillin N Synthase, Chain"/>
    <property type="match status" value="1"/>
</dbReference>
<sequence>MVMVKNGDGQKYVVLLKRRHRVSTCNLYYSLMSVELPIISLSPLTSPNSSSRASKQSVAKEIDHACRSMGFFYIVDHGIPEELCEKVRRLGHEFFKLNDETKSKYGIGNQDYARGYQRLGENVTRYQKDWHEALDYYKPIPRNHVLVQRKLPLRGENQWPAEIDNFQSVFEEYVEHMKRLGAQVMSSIALAWGLDENYFVKFLDESFWVMRIIGYPSLKTVEGKDRVGVSCGEHTDYGCLTFLNQDNIKGALQVLTKSGEWINADPVPGAFVVNIGDMLNTWTNDIYKSTLHRVVHTRDEYRVSVPFFYEPNFDALIEPLEPCLKVDPICHHKPVVYGDHLLSKVSNNFEVEAKL</sequence>
<feature type="domain" description="Fe2OG dioxygenase" evidence="2">
    <location>
        <begin position="206"/>
        <end position="311"/>
    </location>
</feature>
<keyword evidence="1" id="KW-0479">Metal-binding</keyword>
<evidence type="ECO:0000313" key="4">
    <source>
        <dbReference type="Proteomes" id="UP000789739"/>
    </source>
</evidence>
<organism evidence="3 4">
    <name type="scientific">Paraglomus brasilianum</name>
    <dbReference type="NCBI Taxonomy" id="144538"/>
    <lineage>
        <taxon>Eukaryota</taxon>
        <taxon>Fungi</taxon>
        <taxon>Fungi incertae sedis</taxon>
        <taxon>Mucoromycota</taxon>
        <taxon>Glomeromycotina</taxon>
        <taxon>Glomeromycetes</taxon>
        <taxon>Paraglomerales</taxon>
        <taxon>Paraglomeraceae</taxon>
        <taxon>Paraglomus</taxon>
    </lineage>
</organism>
<evidence type="ECO:0000256" key="1">
    <source>
        <dbReference type="RuleBase" id="RU003682"/>
    </source>
</evidence>
<protein>
    <submittedName>
        <fullName evidence="3">3636_t:CDS:1</fullName>
    </submittedName>
</protein>
<dbReference type="OrthoDB" id="288590at2759"/>
<dbReference type="SUPFAM" id="SSF51197">
    <property type="entry name" value="Clavaminate synthase-like"/>
    <property type="match status" value="1"/>
</dbReference>
<accession>A0A9N9G9Y6</accession>
<dbReference type="InterPro" id="IPR050231">
    <property type="entry name" value="Iron_ascorbate_oxido_reductase"/>
</dbReference>
<keyword evidence="1" id="KW-0560">Oxidoreductase</keyword>
<comment type="similarity">
    <text evidence="1">Belongs to the iron/ascorbate-dependent oxidoreductase family.</text>
</comment>
<dbReference type="InterPro" id="IPR044861">
    <property type="entry name" value="IPNS-like_FE2OG_OXY"/>
</dbReference>
<dbReference type="InterPro" id="IPR027443">
    <property type="entry name" value="IPNS-like_sf"/>
</dbReference>
<proteinExistence type="inferred from homology"/>
<comment type="caution">
    <text evidence="3">The sequence shown here is derived from an EMBL/GenBank/DDBJ whole genome shotgun (WGS) entry which is preliminary data.</text>
</comment>
<name>A0A9N9G9Y6_9GLOM</name>
<reference evidence="3" key="1">
    <citation type="submission" date="2021-06" db="EMBL/GenBank/DDBJ databases">
        <authorList>
            <person name="Kallberg Y."/>
            <person name="Tangrot J."/>
            <person name="Rosling A."/>
        </authorList>
    </citation>
    <scope>NUCLEOTIDE SEQUENCE</scope>
    <source>
        <strain evidence="3">BR232B</strain>
    </source>
</reference>
<gene>
    <name evidence="3" type="ORF">PBRASI_LOCUS6950</name>
</gene>
<keyword evidence="4" id="KW-1185">Reference proteome</keyword>
<evidence type="ECO:0000313" key="3">
    <source>
        <dbReference type="EMBL" id="CAG8587599.1"/>
    </source>
</evidence>
<keyword evidence="1" id="KW-0408">Iron</keyword>
<dbReference type="PRINTS" id="PR00682">
    <property type="entry name" value="IPNSYNTHASE"/>
</dbReference>